<organism evidence="1 2">
    <name type="scientific">Chionoecetes opilio</name>
    <name type="common">Atlantic snow crab</name>
    <name type="synonym">Cancer opilio</name>
    <dbReference type="NCBI Taxonomy" id="41210"/>
    <lineage>
        <taxon>Eukaryota</taxon>
        <taxon>Metazoa</taxon>
        <taxon>Ecdysozoa</taxon>
        <taxon>Arthropoda</taxon>
        <taxon>Crustacea</taxon>
        <taxon>Multicrustacea</taxon>
        <taxon>Malacostraca</taxon>
        <taxon>Eumalacostraca</taxon>
        <taxon>Eucarida</taxon>
        <taxon>Decapoda</taxon>
        <taxon>Pleocyemata</taxon>
        <taxon>Brachyura</taxon>
        <taxon>Eubrachyura</taxon>
        <taxon>Majoidea</taxon>
        <taxon>Majidae</taxon>
        <taxon>Chionoecetes</taxon>
    </lineage>
</organism>
<comment type="caution">
    <text evidence="1">The sequence shown here is derived from an EMBL/GenBank/DDBJ whole genome shotgun (WGS) entry which is preliminary data.</text>
</comment>
<accession>A0A8J4Y660</accession>
<keyword evidence="2" id="KW-1185">Reference proteome</keyword>
<dbReference type="EMBL" id="JACEEZ010016308">
    <property type="protein sequence ID" value="KAG0718274.1"/>
    <property type="molecule type" value="Genomic_DNA"/>
</dbReference>
<sequence length="89" mass="9689">MLAGQETTVRGVQDPACTVEKARRRCRTRRRPHNLVAVTARLRAACRHVSHEKGLSGRLSCPISFSSIGETPTVMSGTRNSAVSQAVCR</sequence>
<evidence type="ECO:0000313" key="1">
    <source>
        <dbReference type="EMBL" id="KAG0718274.1"/>
    </source>
</evidence>
<evidence type="ECO:0000313" key="2">
    <source>
        <dbReference type="Proteomes" id="UP000770661"/>
    </source>
</evidence>
<protein>
    <submittedName>
        <fullName evidence="1">Uncharacterized protein</fullName>
    </submittedName>
</protein>
<dbReference type="AlphaFoldDB" id="A0A8J4Y660"/>
<proteinExistence type="predicted"/>
<gene>
    <name evidence="1" type="ORF">GWK47_052744</name>
</gene>
<reference evidence="1" key="1">
    <citation type="submission" date="2020-07" db="EMBL/GenBank/DDBJ databases">
        <title>The High-quality genome of the commercially important snow crab, Chionoecetes opilio.</title>
        <authorList>
            <person name="Jeong J.-H."/>
            <person name="Ryu S."/>
        </authorList>
    </citation>
    <scope>NUCLEOTIDE SEQUENCE</scope>
    <source>
        <strain evidence="1">MADBK_172401_WGS</strain>
        <tissue evidence="1">Digestive gland</tissue>
    </source>
</reference>
<name>A0A8J4Y660_CHIOP</name>
<dbReference type="Proteomes" id="UP000770661">
    <property type="component" value="Unassembled WGS sequence"/>
</dbReference>